<dbReference type="InterPro" id="IPR042245">
    <property type="entry name" value="Tgt2/MlaC_sf"/>
</dbReference>
<dbReference type="Proteomes" id="UP000009100">
    <property type="component" value="Chromosome 1"/>
</dbReference>
<evidence type="ECO:0000313" key="1">
    <source>
        <dbReference type="EMBL" id="CAV20016.1"/>
    </source>
</evidence>
<dbReference type="eggNOG" id="COG2854">
    <property type="taxonomic scope" value="Bacteria"/>
</dbReference>
<protein>
    <recommendedName>
        <fullName evidence="3">Phospholipid-binding protein MlaC</fullName>
    </recommendedName>
</protein>
<dbReference type="KEGG" id="vsp:VS_2747"/>
<evidence type="ECO:0008006" key="3">
    <source>
        <dbReference type="Google" id="ProtNLM"/>
    </source>
</evidence>
<name>B7VKU4_VIBA3</name>
<sequence>MAKCCIALVVLMTVKQRNKMMLKTISHLKAIGYLKSMFMAAMALLISAQAFAAESIDRTQPYQMMTQVAEEAFARLKNEQENIHQDPELLKVIVEEELMPYVNAQYAALKLLGPNLKGADRGDVRVFIDAFRKYLVSSYAQVLTQYTDQTIKFGPEPTIKTDSRITSIKVDIIDTPRPNINLEFKLRKDKKSGEWKAFDMVAEGISLLSSKKSEWNTKIRQEGILQVAEELEKLASQPIRFESNK</sequence>
<dbReference type="EMBL" id="FM954972">
    <property type="protein sequence ID" value="CAV20016.1"/>
    <property type="molecule type" value="Genomic_DNA"/>
</dbReference>
<dbReference type="HOGENOM" id="CLU_094502_3_0_6"/>
<gene>
    <name evidence="1" type="ordered locus">VS_2747</name>
</gene>
<accession>B7VKU4</accession>
<reference evidence="1 2" key="1">
    <citation type="submission" date="2009-02" db="EMBL/GenBank/DDBJ databases">
        <title>Vibrio splendidus str. LGP32 complete genome.</title>
        <authorList>
            <person name="Mazel D."/>
            <person name="Le Roux F."/>
        </authorList>
    </citation>
    <scope>NUCLEOTIDE SEQUENCE [LARGE SCALE GENOMIC DNA]</scope>
    <source>
        <strain evidence="1 2">LGP32</strain>
    </source>
</reference>
<dbReference type="PANTHER" id="PTHR36573">
    <property type="entry name" value="INTERMEMBRANE PHOSPHOLIPID TRANSPORT SYSTEM BINDING PROTEIN MLAC"/>
    <property type="match status" value="1"/>
</dbReference>
<dbReference type="Pfam" id="PF05494">
    <property type="entry name" value="MlaC"/>
    <property type="match status" value="1"/>
</dbReference>
<evidence type="ECO:0000313" key="2">
    <source>
        <dbReference type="Proteomes" id="UP000009100"/>
    </source>
</evidence>
<dbReference type="Gene3D" id="3.10.450.710">
    <property type="entry name" value="Tgt2/MlaC"/>
    <property type="match status" value="1"/>
</dbReference>
<dbReference type="PANTHER" id="PTHR36573:SF1">
    <property type="entry name" value="INTERMEMBRANE PHOSPHOLIPID TRANSPORT SYSTEM BINDING PROTEIN MLAC"/>
    <property type="match status" value="1"/>
</dbReference>
<dbReference type="AlphaFoldDB" id="B7VKU4"/>
<dbReference type="InterPro" id="IPR008869">
    <property type="entry name" value="MlaC/ttg2D"/>
</dbReference>
<dbReference type="PIRSF" id="PIRSF004649">
    <property type="entry name" value="MlaC"/>
    <property type="match status" value="1"/>
</dbReference>
<proteinExistence type="predicted"/>
<organism evidence="1 2">
    <name type="scientific">Vibrio atlanticus (strain LGP32)</name>
    <name type="common">Vibrio splendidus (strain Mel32)</name>
    <dbReference type="NCBI Taxonomy" id="575788"/>
    <lineage>
        <taxon>Bacteria</taxon>
        <taxon>Pseudomonadati</taxon>
        <taxon>Pseudomonadota</taxon>
        <taxon>Gammaproteobacteria</taxon>
        <taxon>Vibrionales</taxon>
        <taxon>Vibrionaceae</taxon>
        <taxon>Vibrio</taxon>
    </lineage>
</organism>
<dbReference type="STRING" id="575788.VS_2747"/>